<accession>A0ACC3SI70</accession>
<dbReference type="Proteomes" id="UP001320706">
    <property type="component" value="Unassembled WGS sequence"/>
</dbReference>
<reference evidence="1" key="1">
    <citation type="submission" date="2024-02" db="EMBL/GenBank/DDBJ databases">
        <title>Metagenome Assembled Genome of Zalaria obscura JY119.</title>
        <authorList>
            <person name="Vighnesh L."/>
            <person name="Jagadeeshwari U."/>
            <person name="Venkata Ramana C."/>
            <person name="Sasikala C."/>
        </authorList>
    </citation>
    <scope>NUCLEOTIDE SEQUENCE</scope>
    <source>
        <strain evidence="1">JY119</strain>
    </source>
</reference>
<comment type="caution">
    <text evidence="1">The sequence shown here is derived from an EMBL/GenBank/DDBJ whole genome shotgun (WGS) entry which is preliminary data.</text>
</comment>
<protein>
    <submittedName>
        <fullName evidence="1">Uncharacterized protein</fullName>
    </submittedName>
</protein>
<gene>
    <name evidence="1" type="ORF">M8818_002448</name>
</gene>
<name>A0ACC3SI70_9PEZI</name>
<dbReference type="EMBL" id="JAMKPW020000010">
    <property type="protein sequence ID" value="KAK8214865.1"/>
    <property type="molecule type" value="Genomic_DNA"/>
</dbReference>
<sequence>MFDYMSRLRLAAMARLKLSSEASGEDRNLRVFIGHSAILKNLTRTLLANVTDLESALIAITSRDHKIEVGYDMGAESGTSGATIVVEEQEIVPDAKEAEESV</sequence>
<evidence type="ECO:0000313" key="2">
    <source>
        <dbReference type="Proteomes" id="UP001320706"/>
    </source>
</evidence>
<organism evidence="1 2">
    <name type="scientific">Zalaria obscura</name>
    <dbReference type="NCBI Taxonomy" id="2024903"/>
    <lineage>
        <taxon>Eukaryota</taxon>
        <taxon>Fungi</taxon>
        <taxon>Dikarya</taxon>
        <taxon>Ascomycota</taxon>
        <taxon>Pezizomycotina</taxon>
        <taxon>Dothideomycetes</taxon>
        <taxon>Dothideomycetidae</taxon>
        <taxon>Dothideales</taxon>
        <taxon>Zalariaceae</taxon>
        <taxon>Zalaria</taxon>
    </lineage>
</organism>
<evidence type="ECO:0000313" key="1">
    <source>
        <dbReference type="EMBL" id="KAK8214865.1"/>
    </source>
</evidence>
<proteinExistence type="predicted"/>
<keyword evidence="2" id="KW-1185">Reference proteome</keyword>